<dbReference type="SUPFAM" id="SSF55874">
    <property type="entry name" value="ATPase domain of HSP90 chaperone/DNA topoisomerase II/histidine kinase"/>
    <property type="match status" value="1"/>
</dbReference>
<dbReference type="GO" id="GO:0005886">
    <property type="term" value="C:plasma membrane"/>
    <property type="evidence" value="ECO:0007669"/>
    <property type="project" value="TreeGrafter"/>
</dbReference>
<evidence type="ECO:0000256" key="7">
    <source>
        <dbReference type="ARBA" id="ARBA00022989"/>
    </source>
</evidence>
<dbReference type="InterPro" id="IPR036097">
    <property type="entry name" value="HisK_dim/P_sf"/>
</dbReference>
<feature type="domain" description="Histidine kinase" evidence="9">
    <location>
        <begin position="262"/>
        <end position="474"/>
    </location>
</feature>
<dbReference type="InterPro" id="IPR036890">
    <property type="entry name" value="HATPase_C_sf"/>
</dbReference>
<dbReference type="InterPro" id="IPR003594">
    <property type="entry name" value="HATPase_dom"/>
</dbReference>
<dbReference type="InterPro" id="IPR003661">
    <property type="entry name" value="HisK_dim/P_dom"/>
</dbReference>
<dbReference type="CDD" id="cd00082">
    <property type="entry name" value="HisKA"/>
    <property type="match status" value="1"/>
</dbReference>
<evidence type="ECO:0000313" key="10">
    <source>
        <dbReference type="EMBL" id="AFT73467.1"/>
    </source>
</evidence>
<keyword evidence="5 8" id="KW-0812">Transmembrane</keyword>
<dbReference type="InterPro" id="IPR050428">
    <property type="entry name" value="TCS_sensor_his_kinase"/>
</dbReference>
<reference evidence="11" key="1">
    <citation type="journal article" date="2012" name="Sci. Rep.">
        <title>Genomes of surface isolates of Alteromonas macleodii: the life of a widespread marine opportunistic copiotroph.</title>
        <authorList>
            <person name="Lopez-Perez M."/>
            <person name="Gonzaga A."/>
            <person name="Martin-Cuadrado A.B."/>
            <person name="Onyshchenko O."/>
            <person name="Ghavidel A."/>
            <person name="Ghai R."/>
            <person name="Rodriguez-Valera F."/>
        </authorList>
    </citation>
    <scope>NUCLEOTIDE SEQUENCE [LARGE SCALE GENOMIC DNA]</scope>
    <source>
        <strain evidence="11">English Channel 673</strain>
    </source>
</reference>
<dbReference type="AlphaFoldDB" id="A0AB32ZVE1"/>
<dbReference type="KEGG" id="amg:AMEC673_03850"/>
<feature type="transmembrane region" description="Helical" evidence="8">
    <location>
        <begin position="172"/>
        <end position="192"/>
    </location>
</feature>
<evidence type="ECO:0000256" key="1">
    <source>
        <dbReference type="ARBA" id="ARBA00000085"/>
    </source>
</evidence>
<dbReference type="PANTHER" id="PTHR45436">
    <property type="entry name" value="SENSOR HISTIDINE KINASE YKOH"/>
    <property type="match status" value="1"/>
</dbReference>
<evidence type="ECO:0000313" key="11">
    <source>
        <dbReference type="Proteomes" id="UP000006296"/>
    </source>
</evidence>
<dbReference type="PROSITE" id="PS50109">
    <property type="entry name" value="HIS_KIN"/>
    <property type="match status" value="1"/>
</dbReference>
<keyword evidence="8" id="KW-0472">Membrane</keyword>
<evidence type="ECO:0000256" key="8">
    <source>
        <dbReference type="SAM" id="Phobius"/>
    </source>
</evidence>
<dbReference type="EMBL" id="CP003844">
    <property type="protein sequence ID" value="AFT73467.1"/>
    <property type="molecule type" value="Genomic_DNA"/>
</dbReference>
<keyword evidence="4" id="KW-0808">Transferase</keyword>
<keyword evidence="3" id="KW-0597">Phosphoprotein</keyword>
<accession>A0AB32ZVE1</accession>
<dbReference type="SUPFAM" id="SSF47384">
    <property type="entry name" value="Homodimeric domain of signal transducing histidine kinase"/>
    <property type="match status" value="1"/>
</dbReference>
<evidence type="ECO:0000256" key="3">
    <source>
        <dbReference type="ARBA" id="ARBA00022553"/>
    </source>
</evidence>
<dbReference type="InterPro" id="IPR005467">
    <property type="entry name" value="His_kinase_dom"/>
</dbReference>
<evidence type="ECO:0000256" key="6">
    <source>
        <dbReference type="ARBA" id="ARBA00022777"/>
    </source>
</evidence>
<name>A0AB32ZVE1_ALTME</name>
<proteinExistence type="predicted"/>
<sequence length="487" mass="54856">MKSIRKTLTRRLSITISLLVIVVLLAADIGVDTWVQREFNQGLKAKVGMLQSLVNEDLDGVEFEFAGEYFPEFEGASSPEYFQLWYKGQIFEKSESLALYTVDELPFENLSLNEAVINDITLPDGRSGRIIHTKYVPQIDSEDREAFYSVKGEEQRDPMVIAYATSTELLNFTLWFIDIAFLVALIVIPLMVRFVVRNTVSYALAPLDALNNNIRTLRFTATDKHEAFSTNVSELEPIVSSLNHFINDNYALYLREKRLTSDIAHELKTPVSELINLAEVAMKFPGEERLEKDFKPQILRIGMRMKNIISGLMLIQKHSAKQTQLNDLINIEELVAQVVASKAVDNINVVAKERSDVVIHSNRIAVESIFSNLLDNAIEHGKHCEPISVYIGKTPSGQAQIEVTNTTHTEIDESDLRHMFEPLWQKDASRTSEDNFGLGLSIVSALCGAIGAAVTVDKLDHNHISFSVTFKKASLKTRAVKMRYCLQ</sequence>
<organism evidence="10 11">
    <name type="scientific">Alteromonas macleodii (strain English Channel 673)</name>
    <dbReference type="NCBI Taxonomy" id="1004788"/>
    <lineage>
        <taxon>Bacteria</taxon>
        <taxon>Pseudomonadati</taxon>
        <taxon>Pseudomonadota</taxon>
        <taxon>Gammaproteobacteria</taxon>
        <taxon>Alteromonadales</taxon>
        <taxon>Alteromonadaceae</taxon>
        <taxon>Alteromonas/Salinimonas group</taxon>
        <taxon>Alteromonas</taxon>
    </lineage>
</organism>
<dbReference type="RefSeq" id="WP_014975747.1">
    <property type="nucleotide sequence ID" value="NC_018678.1"/>
</dbReference>
<keyword evidence="6 10" id="KW-0418">Kinase</keyword>
<evidence type="ECO:0000256" key="4">
    <source>
        <dbReference type="ARBA" id="ARBA00022679"/>
    </source>
</evidence>
<dbReference type="EC" id="2.7.13.3" evidence="2"/>
<dbReference type="GO" id="GO:0000155">
    <property type="term" value="F:phosphorelay sensor kinase activity"/>
    <property type="evidence" value="ECO:0007669"/>
    <property type="project" value="InterPro"/>
</dbReference>
<gene>
    <name evidence="10" type="ordered locus">AMEC673_03850</name>
</gene>
<protein>
    <recommendedName>
        <fullName evidence="2">histidine kinase</fullName>
        <ecNumber evidence="2">2.7.13.3</ecNumber>
    </recommendedName>
</protein>
<dbReference type="Pfam" id="PF02518">
    <property type="entry name" value="HATPase_c"/>
    <property type="match status" value="1"/>
</dbReference>
<dbReference type="Gene3D" id="1.10.287.130">
    <property type="match status" value="1"/>
</dbReference>
<keyword evidence="7 8" id="KW-1133">Transmembrane helix</keyword>
<dbReference type="PANTHER" id="PTHR45436:SF5">
    <property type="entry name" value="SENSOR HISTIDINE KINASE TRCS"/>
    <property type="match status" value="1"/>
</dbReference>
<evidence type="ECO:0000256" key="2">
    <source>
        <dbReference type="ARBA" id="ARBA00012438"/>
    </source>
</evidence>
<evidence type="ECO:0000256" key="5">
    <source>
        <dbReference type="ARBA" id="ARBA00022692"/>
    </source>
</evidence>
<comment type="catalytic activity">
    <reaction evidence="1">
        <text>ATP + protein L-histidine = ADP + protein N-phospho-L-histidine.</text>
        <dbReference type="EC" id="2.7.13.3"/>
    </reaction>
</comment>
<dbReference type="SMART" id="SM00388">
    <property type="entry name" value="HisKA"/>
    <property type="match status" value="1"/>
</dbReference>
<dbReference type="SMART" id="SM00387">
    <property type="entry name" value="HATPase_c"/>
    <property type="match status" value="1"/>
</dbReference>
<evidence type="ECO:0000259" key="9">
    <source>
        <dbReference type="PROSITE" id="PS50109"/>
    </source>
</evidence>
<dbReference type="Gene3D" id="3.30.565.10">
    <property type="entry name" value="Histidine kinase-like ATPase, C-terminal domain"/>
    <property type="match status" value="1"/>
</dbReference>
<dbReference type="Proteomes" id="UP000006296">
    <property type="component" value="Chromosome"/>
</dbReference>